<keyword evidence="11" id="KW-1185">Reference proteome</keyword>
<evidence type="ECO:0000256" key="6">
    <source>
        <dbReference type="RuleBase" id="RU004355"/>
    </source>
</evidence>
<feature type="domain" description="OB-fold nucleic acid binding" evidence="8">
    <location>
        <begin position="19"/>
        <end position="112"/>
    </location>
</feature>
<sequence>MSFLWDNLKLIMEKQNIILTVTQLNRQVKSYLENELGIVHVEGELSNLSKPSSGHFYFTLKDSSAQIRCVYFKNRHVSALTKKLADGQHIVASGRLSLYEARGDYQLIVEQITEAGLGALYQRFEELKNKLAAEGLFDTTKKRPIPVMPRVIGVITSTTGAAIRDVLSTLARRFPLANVLIYPSEVQGSGAAQQLIKALQQANKEKRCDVLLLARGGGSIEDLWAFNDEQLARHIANSSIPIVSGVGHETDFTIADFVSDYRAETPTAAAAAVTPDCNELFKLLNHSISRLHEAIHRFLQKYQIKLQHLTEKISSPQKAIAGYWQTADYLERQLIAHMVYIIKRKIHQLHLCINHLNAQNPKTQIRQTQILLQKITVQLIQYMQNKMNQLKYQLRTQLSTLHAVSPLATLDRGYAIATKKNKVLFSSQQVIIGDSIEVLLAQGNLTCEITQINE</sequence>
<accession>A0A378LER8</accession>
<dbReference type="AlphaFoldDB" id="A0A378LER8"/>
<gene>
    <name evidence="5 10" type="primary">xseA</name>
    <name evidence="9" type="ORF">Lstg_0415</name>
    <name evidence="10" type="ORF">NCTC11991_01170</name>
</gene>
<dbReference type="InterPro" id="IPR003753">
    <property type="entry name" value="Exonuc_VII_L"/>
</dbReference>
<keyword evidence="1 5" id="KW-0963">Cytoplasm</keyword>
<dbReference type="CDD" id="cd04489">
    <property type="entry name" value="ExoVII_LU_OBF"/>
    <property type="match status" value="1"/>
</dbReference>
<dbReference type="Pfam" id="PF02601">
    <property type="entry name" value="Exonuc_VII_L"/>
    <property type="match status" value="1"/>
</dbReference>
<feature type="domain" description="Exonuclease VII large subunit C-terminal" evidence="7">
    <location>
        <begin position="136"/>
        <end position="448"/>
    </location>
</feature>
<evidence type="ECO:0000313" key="10">
    <source>
        <dbReference type="EMBL" id="STY22581.1"/>
    </source>
</evidence>
<evidence type="ECO:0000256" key="4">
    <source>
        <dbReference type="ARBA" id="ARBA00022839"/>
    </source>
</evidence>
<evidence type="ECO:0000256" key="3">
    <source>
        <dbReference type="ARBA" id="ARBA00022801"/>
    </source>
</evidence>
<dbReference type="InterPro" id="IPR020579">
    <property type="entry name" value="Exonuc_VII_lsu_C"/>
</dbReference>
<dbReference type="GO" id="GO:0009318">
    <property type="term" value="C:exodeoxyribonuclease VII complex"/>
    <property type="evidence" value="ECO:0007669"/>
    <property type="project" value="UniProtKB-UniRule"/>
</dbReference>
<keyword evidence="2 5" id="KW-0540">Nuclease</keyword>
<keyword evidence="4 5" id="KW-0269">Exonuclease</keyword>
<proteinExistence type="inferred from homology"/>
<protein>
    <recommendedName>
        <fullName evidence="5">Exodeoxyribonuclease 7 large subunit</fullName>
        <ecNumber evidence="5">3.1.11.6</ecNumber>
    </recommendedName>
    <alternativeName>
        <fullName evidence="5">Exodeoxyribonuclease VII large subunit</fullName>
        <shortName evidence="5">Exonuclease VII large subunit</shortName>
    </alternativeName>
</protein>
<keyword evidence="3 5" id="KW-0378">Hydrolase</keyword>
<comment type="similarity">
    <text evidence="5 6">Belongs to the XseA family.</text>
</comment>
<comment type="catalytic activity">
    <reaction evidence="5 6">
        <text>Exonucleolytic cleavage in either 5'- to 3'- or 3'- to 5'-direction to yield nucleoside 5'-phosphates.</text>
        <dbReference type="EC" id="3.1.11.6"/>
    </reaction>
</comment>
<dbReference type="GO" id="GO:0008855">
    <property type="term" value="F:exodeoxyribonuclease VII activity"/>
    <property type="evidence" value="ECO:0007669"/>
    <property type="project" value="UniProtKB-UniRule"/>
</dbReference>
<comment type="subunit">
    <text evidence="5">Heterooligomer composed of large and small subunits.</text>
</comment>
<evidence type="ECO:0000313" key="12">
    <source>
        <dbReference type="Proteomes" id="UP000255110"/>
    </source>
</evidence>
<dbReference type="EMBL" id="UGOY01000001">
    <property type="protein sequence ID" value="STY22581.1"/>
    <property type="molecule type" value="Genomic_DNA"/>
</dbReference>
<comment type="subcellular location">
    <subcellularLocation>
        <location evidence="5 6">Cytoplasm</location>
    </subcellularLocation>
</comment>
<dbReference type="EMBL" id="LNYZ01000002">
    <property type="protein sequence ID" value="KTD80579.1"/>
    <property type="molecule type" value="Genomic_DNA"/>
</dbReference>
<evidence type="ECO:0000256" key="5">
    <source>
        <dbReference type="HAMAP-Rule" id="MF_00378"/>
    </source>
</evidence>
<dbReference type="HAMAP" id="MF_00378">
    <property type="entry name" value="Exonuc_7_L"/>
    <property type="match status" value="1"/>
</dbReference>
<reference evidence="10 12" key="2">
    <citation type="submission" date="2018-06" db="EMBL/GenBank/DDBJ databases">
        <authorList>
            <consortium name="Pathogen Informatics"/>
            <person name="Doyle S."/>
        </authorList>
    </citation>
    <scope>NUCLEOTIDE SEQUENCE [LARGE SCALE GENOMIC DNA]</scope>
    <source>
        <strain evidence="10 12">NCTC11991</strain>
    </source>
</reference>
<comment type="function">
    <text evidence="5">Bidirectionally degrades single-stranded DNA into large acid-insoluble oligonucleotides, which are then degraded further into small acid-soluble oligonucleotides.</text>
</comment>
<evidence type="ECO:0000313" key="11">
    <source>
        <dbReference type="Proteomes" id="UP000054820"/>
    </source>
</evidence>
<dbReference type="Pfam" id="PF13742">
    <property type="entry name" value="tRNA_anti_2"/>
    <property type="match status" value="1"/>
</dbReference>
<evidence type="ECO:0000313" key="9">
    <source>
        <dbReference type="EMBL" id="KTD80579.1"/>
    </source>
</evidence>
<reference evidence="9 11" key="1">
    <citation type="submission" date="2015-11" db="EMBL/GenBank/DDBJ databases">
        <title>Genomic analysis of 38 Legionella species identifies large and diverse effector repertoires.</title>
        <authorList>
            <person name="Burstein D."/>
            <person name="Amaro F."/>
            <person name="Zusman T."/>
            <person name="Lifshitz Z."/>
            <person name="Cohen O."/>
            <person name="Gilbert J.A."/>
            <person name="Pupko T."/>
            <person name="Shuman H.A."/>
            <person name="Segal G."/>
        </authorList>
    </citation>
    <scope>NUCLEOTIDE SEQUENCE [LARGE SCALE GENOMIC DNA]</scope>
    <source>
        <strain evidence="9 11">SC-18-C9</strain>
    </source>
</reference>
<evidence type="ECO:0000259" key="7">
    <source>
        <dbReference type="Pfam" id="PF02601"/>
    </source>
</evidence>
<dbReference type="Proteomes" id="UP000054820">
    <property type="component" value="Unassembled WGS sequence"/>
</dbReference>
<evidence type="ECO:0000256" key="2">
    <source>
        <dbReference type="ARBA" id="ARBA00022722"/>
    </source>
</evidence>
<dbReference type="GO" id="GO:0006308">
    <property type="term" value="P:DNA catabolic process"/>
    <property type="evidence" value="ECO:0007669"/>
    <property type="project" value="UniProtKB-UniRule"/>
</dbReference>
<dbReference type="GO" id="GO:0005737">
    <property type="term" value="C:cytoplasm"/>
    <property type="evidence" value="ECO:0007669"/>
    <property type="project" value="UniProtKB-SubCell"/>
</dbReference>
<organism evidence="10 12">
    <name type="scientific">Legionella steigerwaltii</name>
    <dbReference type="NCBI Taxonomy" id="460"/>
    <lineage>
        <taxon>Bacteria</taxon>
        <taxon>Pseudomonadati</taxon>
        <taxon>Pseudomonadota</taxon>
        <taxon>Gammaproteobacteria</taxon>
        <taxon>Legionellales</taxon>
        <taxon>Legionellaceae</taxon>
        <taxon>Legionella</taxon>
    </lineage>
</organism>
<dbReference type="GO" id="GO:0003676">
    <property type="term" value="F:nucleic acid binding"/>
    <property type="evidence" value="ECO:0007669"/>
    <property type="project" value="InterPro"/>
</dbReference>
<dbReference type="PANTHER" id="PTHR30008:SF0">
    <property type="entry name" value="EXODEOXYRIBONUCLEASE 7 LARGE SUBUNIT"/>
    <property type="match status" value="1"/>
</dbReference>
<dbReference type="PANTHER" id="PTHR30008">
    <property type="entry name" value="EXODEOXYRIBONUCLEASE 7 LARGE SUBUNIT"/>
    <property type="match status" value="1"/>
</dbReference>
<dbReference type="InterPro" id="IPR025824">
    <property type="entry name" value="OB-fold_nuc-bd_dom"/>
</dbReference>
<dbReference type="NCBIfam" id="TIGR00237">
    <property type="entry name" value="xseA"/>
    <property type="match status" value="1"/>
</dbReference>
<evidence type="ECO:0000256" key="1">
    <source>
        <dbReference type="ARBA" id="ARBA00022490"/>
    </source>
</evidence>
<evidence type="ECO:0000259" key="8">
    <source>
        <dbReference type="Pfam" id="PF13742"/>
    </source>
</evidence>
<dbReference type="EC" id="3.1.11.6" evidence="5"/>
<name>A0A378LER8_9GAMM</name>
<dbReference type="STRING" id="460.Lstg_0415"/>
<dbReference type="Proteomes" id="UP000255110">
    <property type="component" value="Unassembled WGS sequence"/>
</dbReference>